<name>A0A9X3CIC3_9VIBR</name>
<gene>
    <name evidence="2" type="ORF">MD483_21305</name>
</gene>
<comment type="caution">
    <text evidence="2">The sequence shown here is derived from an EMBL/GenBank/DDBJ whole genome shotgun (WGS) entry which is preliminary data.</text>
</comment>
<evidence type="ECO:0000313" key="3">
    <source>
        <dbReference type="Proteomes" id="UP001155586"/>
    </source>
</evidence>
<keyword evidence="1" id="KW-0233">DNA recombination</keyword>
<organism evidence="2 3">
    <name type="scientific">Vibrio paucivorans</name>
    <dbReference type="NCBI Taxonomy" id="2829489"/>
    <lineage>
        <taxon>Bacteria</taxon>
        <taxon>Pseudomonadati</taxon>
        <taxon>Pseudomonadota</taxon>
        <taxon>Gammaproteobacteria</taxon>
        <taxon>Vibrionales</taxon>
        <taxon>Vibrionaceae</taxon>
        <taxon>Vibrio</taxon>
    </lineage>
</organism>
<protein>
    <recommendedName>
        <fullName evidence="4">Integrase</fullName>
    </recommendedName>
</protein>
<dbReference type="GO" id="GO:0015074">
    <property type="term" value="P:DNA integration"/>
    <property type="evidence" value="ECO:0007669"/>
    <property type="project" value="InterPro"/>
</dbReference>
<accession>A0A9X3CIC3</accession>
<dbReference type="InterPro" id="IPR013762">
    <property type="entry name" value="Integrase-like_cat_sf"/>
</dbReference>
<reference evidence="2" key="1">
    <citation type="submission" date="2022-02" db="EMBL/GenBank/DDBJ databases">
        <title>Vibrio sp. nov., a new bacterium isolated from Bohai sea, China.</title>
        <authorList>
            <person name="Yuan Y."/>
        </authorList>
    </citation>
    <scope>NUCLEOTIDE SEQUENCE</scope>
    <source>
        <strain evidence="2">DBSS07</strain>
    </source>
</reference>
<proteinExistence type="predicted"/>
<evidence type="ECO:0000313" key="2">
    <source>
        <dbReference type="EMBL" id="MCW8336352.1"/>
    </source>
</evidence>
<dbReference type="Gene3D" id="1.10.443.10">
    <property type="entry name" value="Intergrase catalytic core"/>
    <property type="match status" value="1"/>
</dbReference>
<keyword evidence="3" id="KW-1185">Reference proteome</keyword>
<evidence type="ECO:0000256" key="1">
    <source>
        <dbReference type="ARBA" id="ARBA00023172"/>
    </source>
</evidence>
<dbReference type="GO" id="GO:0006310">
    <property type="term" value="P:DNA recombination"/>
    <property type="evidence" value="ECO:0007669"/>
    <property type="project" value="UniProtKB-KW"/>
</dbReference>
<dbReference type="Proteomes" id="UP001155586">
    <property type="component" value="Unassembled WGS sequence"/>
</dbReference>
<dbReference type="InterPro" id="IPR011010">
    <property type="entry name" value="DNA_brk_join_enz"/>
</dbReference>
<dbReference type="SUPFAM" id="SSF56349">
    <property type="entry name" value="DNA breaking-rejoining enzymes"/>
    <property type="match status" value="1"/>
</dbReference>
<evidence type="ECO:0008006" key="4">
    <source>
        <dbReference type="Google" id="ProtNLM"/>
    </source>
</evidence>
<sequence length="42" mass="4433">MNAQGIALNTIQRALGHSEPSMTLEYIDVSGEQLMSASAIAL</sequence>
<dbReference type="AlphaFoldDB" id="A0A9X3CIC3"/>
<dbReference type="GO" id="GO:0003677">
    <property type="term" value="F:DNA binding"/>
    <property type="evidence" value="ECO:0007669"/>
    <property type="project" value="InterPro"/>
</dbReference>
<dbReference type="EMBL" id="JAKRRX010000220">
    <property type="protein sequence ID" value="MCW8336352.1"/>
    <property type="molecule type" value="Genomic_DNA"/>
</dbReference>